<protein>
    <recommendedName>
        <fullName evidence="1">Glycosyltransferase subfamily 4-like N-terminal domain-containing protein</fullName>
    </recommendedName>
</protein>
<comment type="caution">
    <text evidence="2">The sequence shown here is derived from an EMBL/GenBank/DDBJ whole genome shotgun (WGS) entry which is preliminary data.</text>
</comment>
<dbReference type="Pfam" id="PF13439">
    <property type="entry name" value="Glyco_transf_4"/>
    <property type="match status" value="1"/>
</dbReference>
<gene>
    <name evidence="2" type="ORF">A1507_18050</name>
</gene>
<dbReference type="PANTHER" id="PTHR45947">
    <property type="entry name" value="SULFOQUINOVOSYL TRANSFERASE SQD2"/>
    <property type="match status" value="1"/>
</dbReference>
<dbReference type="OrthoDB" id="258796at2"/>
<sequence>MNIYFLCKRYYTNKDLINDCFGRLYHLPKQLSEQGHIVFVDAFDYRNRTALAVKENEVSFQTIPLRPASLLKTIRQVYLHVKTINPDVIVASGDIYIGLIGLLLARRLRIKFVYDVYDYYPAFRINRFPGLTSLFNYTVRKSSLVTCASESLQRWVKSRLNQHTLLIQNGVDRNVFTVGDRVEARRKLNLALDTEVVGYFGSINPARGPILIEACRLLIEAKPNLRLAFAGRVEGIDFNDTWIKYYGELPQSSVPDLINACDVVVVPYAGDQFNSMSGACKIAEYLACGKPVVATRVSDHAEVFKESPASLCEPVAEDMARVLKSQLEHPEIVPYPSNFDWQSIGQTLNNKLTKLVT</sequence>
<dbReference type="GO" id="GO:0016758">
    <property type="term" value="F:hexosyltransferase activity"/>
    <property type="evidence" value="ECO:0007669"/>
    <property type="project" value="TreeGrafter"/>
</dbReference>
<organism evidence="2 3">
    <name type="scientific">Methylomonas koyamae</name>
    <dbReference type="NCBI Taxonomy" id="702114"/>
    <lineage>
        <taxon>Bacteria</taxon>
        <taxon>Pseudomonadati</taxon>
        <taxon>Pseudomonadota</taxon>
        <taxon>Gammaproteobacteria</taxon>
        <taxon>Methylococcales</taxon>
        <taxon>Methylococcaceae</taxon>
        <taxon>Methylomonas</taxon>
    </lineage>
</organism>
<dbReference type="RefSeq" id="WP_064041635.1">
    <property type="nucleotide sequence ID" value="NZ_LUUJ01000103.1"/>
</dbReference>
<dbReference type="EMBL" id="LUUJ01000103">
    <property type="protein sequence ID" value="OAI13058.1"/>
    <property type="molecule type" value="Genomic_DNA"/>
</dbReference>
<dbReference type="AlphaFoldDB" id="A0A177N4W0"/>
<evidence type="ECO:0000259" key="1">
    <source>
        <dbReference type="Pfam" id="PF13439"/>
    </source>
</evidence>
<dbReference type="Pfam" id="PF13692">
    <property type="entry name" value="Glyco_trans_1_4"/>
    <property type="match status" value="1"/>
</dbReference>
<feature type="domain" description="Glycosyltransferase subfamily 4-like N-terminal" evidence="1">
    <location>
        <begin position="24"/>
        <end position="173"/>
    </location>
</feature>
<reference evidence="2 3" key="1">
    <citation type="submission" date="2016-03" db="EMBL/GenBank/DDBJ databases">
        <authorList>
            <person name="Ploux O."/>
        </authorList>
    </citation>
    <scope>NUCLEOTIDE SEQUENCE [LARGE SCALE GENOMIC DNA]</scope>
    <source>
        <strain evidence="2 3">R-45378</strain>
    </source>
</reference>
<proteinExistence type="predicted"/>
<dbReference type="PANTHER" id="PTHR45947:SF3">
    <property type="entry name" value="SULFOQUINOVOSYL TRANSFERASE SQD2"/>
    <property type="match status" value="1"/>
</dbReference>
<accession>A0A177N4W0</accession>
<dbReference type="Proteomes" id="UP000077857">
    <property type="component" value="Unassembled WGS sequence"/>
</dbReference>
<dbReference type="InterPro" id="IPR028098">
    <property type="entry name" value="Glyco_trans_4-like_N"/>
</dbReference>
<dbReference type="Gene3D" id="3.40.50.2000">
    <property type="entry name" value="Glycogen Phosphorylase B"/>
    <property type="match status" value="2"/>
</dbReference>
<evidence type="ECO:0000313" key="3">
    <source>
        <dbReference type="Proteomes" id="UP000077857"/>
    </source>
</evidence>
<name>A0A177N4W0_9GAMM</name>
<dbReference type="CDD" id="cd03801">
    <property type="entry name" value="GT4_PimA-like"/>
    <property type="match status" value="1"/>
</dbReference>
<evidence type="ECO:0000313" key="2">
    <source>
        <dbReference type="EMBL" id="OAI13058.1"/>
    </source>
</evidence>
<dbReference type="SUPFAM" id="SSF53756">
    <property type="entry name" value="UDP-Glycosyltransferase/glycogen phosphorylase"/>
    <property type="match status" value="1"/>
</dbReference>
<dbReference type="InterPro" id="IPR050194">
    <property type="entry name" value="Glycosyltransferase_grp1"/>
</dbReference>